<sequence>MDWDQPLLQKEAEEWRQFSVALRPVERVTVRRIVCCKTSSQTNKNSDKLIENGPFRSSPMERCNHCAWMDKKKSTSFENLRCQCNEQDTRDNE</sequence>
<comment type="caution">
    <text evidence="1">The sequence shown here is derived from an EMBL/GenBank/DDBJ whole genome shotgun (WGS) entry which is preliminary data.</text>
</comment>
<name>A0A4Y2GPK3_ARAVE</name>
<reference evidence="1 2" key="1">
    <citation type="journal article" date="2019" name="Sci. Rep.">
        <title>Orb-weaving spider Araneus ventricosus genome elucidates the spidroin gene catalogue.</title>
        <authorList>
            <person name="Kono N."/>
            <person name="Nakamura H."/>
            <person name="Ohtoshi R."/>
            <person name="Moran D.A.P."/>
            <person name="Shinohara A."/>
            <person name="Yoshida Y."/>
            <person name="Fujiwara M."/>
            <person name="Mori M."/>
            <person name="Tomita M."/>
            <person name="Arakawa K."/>
        </authorList>
    </citation>
    <scope>NUCLEOTIDE SEQUENCE [LARGE SCALE GENOMIC DNA]</scope>
</reference>
<dbReference type="AlphaFoldDB" id="A0A4Y2GPK3"/>
<organism evidence="1 2">
    <name type="scientific">Araneus ventricosus</name>
    <name type="common">Orbweaver spider</name>
    <name type="synonym">Epeira ventricosa</name>
    <dbReference type="NCBI Taxonomy" id="182803"/>
    <lineage>
        <taxon>Eukaryota</taxon>
        <taxon>Metazoa</taxon>
        <taxon>Ecdysozoa</taxon>
        <taxon>Arthropoda</taxon>
        <taxon>Chelicerata</taxon>
        <taxon>Arachnida</taxon>
        <taxon>Araneae</taxon>
        <taxon>Araneomorphae</taxon>
        <taxon>Entelegynae</taxon>
        <taxon>Araneoidea</taxon>
        <taxon>Araneidae</taxon>
        <taxon>Araneus</taxon>
    </lineage>
</organism>
<proteinExistence type="predicted"/>
<accession>A0A4Y2GPK3</accession>
<evidence type="ECO:0000313" key="2">
    <source>
        <dbReference type="Proteomes" id="UP000499080"/>
    </source>
</evidence>
<evidence type="ECO:0000313" key="1">
    <source>
        <dbReference type="EMBL" id="GBM55872.1"/>
    </source>
</evidence>
<keyword evidence="2" id="KW-1185">Reference proteome</keyword>
<dbReference type="EMBL" id="BGPR01001519">
    <property type="protein sequence ID" value="GBM55872.1"/>
    <property type="molecule type" value="Genomic_DNA"/>
</dbReference>
<protein>
    <submittedName>
        <fullName evidence="1">Uncharacterized protein</fullName>
    </submittedName>
</protein>
<gene>
    <name evidence="1" type="ORF">AVEN_2570_1</name>
</gene>
<dbReference type="Proteomes" id="UP000499080">
    <property type="component" value="Unassembled WGS sequence"/>
</dbReference>